<gene>
    <name evidence="1" type="ORF">INT45_002540</name>
</gene>
<dbReference type="OrthoDB" id="2287175at2759"/>
<keyword evidence="2" id="KW-1185">Reference proteome</keyword>
<protein>
    <recommendedName>
        <fullName evidence="3">Helitron helicase-like domain-containing protein</fullName>
    </recommendedName>
</protein>
<name>A0A8H7S0J8_9FUNG</name>
<accession>A0A8H7S0J8</accession>
<feature type="non-terminal residue" evidence="1">
    <location>
        <position position="1"/>
    </location>
</feature>
<evidence type="ECO:0000313" key="1">
    <source>
        <dbReference type="EMBL" id="KAG2219582.1"/>
    </source>
</evidence>
<dbReference type="PANTHER" id="PTHR45786">
    <property type="entry name" value="DNA BINDING PROTEIN-LIKE"/>
    <property type="match status" value="1"/>
</dbReference>
<sequence length="163" mass="19288">MIIRAENTPDALRYNRPTESEIGILIVENNDESVNSRDIVMRTRFDSFQHTNEGHRHYDTLHYVLIFPEGDEGWTIMSRSNNETITVMQWYKYCFILRGNNDENELHFFGKLFQQYIGDGDMRNVGRRYILTFFFYWLSSPHAANYINIVGRLGKPDLFITCT</sequence>
<evidence type="ECO:0008006" key="3">
    <source>
        <dbReference type="Google" id="ProtNLM"/>
    </source>
</evidence>
<organism evidence="1 2">
    <name type="scientific">Circinella minor</name>
    <dbReference type="NCBI Taxonomy" id="1195481"/>
    <lineage>
        <taxon>Eukaryota</taxon>
        <taxon>Fungi</taxon>
        <taxon>Fungi incertae sedis</taxon>
        <taxon>Mucoromycota</taxon>
        <taxon>Mucoromycotina</taxon>
        <taxon>Mucoromycetes</taxon>
        <taxon>Mucorales</taxon>
        <taxon>Lichtheimiaceae</taxon>
        <taxon>Circinella</taxon>
    </lineage>
</organism>
<dbReference type="PANTHER" id="PTHR45786:SF74">
    <property type="entry name" value="ATP-DEPENDENT DNA HELICASE"/>
    <property type="match status" value="1"/>
</dbReference>
<dbReference type="Proteomes" id="UP000646827">
    <property type="component" value="Unassembled WGS sequence"/>
</dbReference>
<proteinExistence type="predicted"/>
<evidence type="ECO:0000313" key="2">
    <source>
        <dbReference type="Proteomes" id="UP000646827"/>
    </source>
</evidence>
<reference evidence="1 2" key="1">
    <citation type="submission" date="2020-12" db="EMBL/GenBank/DDBJ databases">
        <title>Metabolic potential, ecology and presence of endohyphal bacteria is reflected in genomic diversity of Mucoromycotina.</title>
        <authorList>
            <person name="Muszewska A."/>
            <person name="Okrasinska A."/>
            <person name="Steczkiewicz K."/>
            <person name="Drgas O."/>
            <person name="Orlowska M."/>
            <person name="Perlinska-Lenart U."/>
            <person name="Aleksandrzak-Piekarczyk T."/>
            <person name="Szatraj K."/>
            <person name="Zielenkiewicz U."/>
            <person name="Pilsyk S."/>
            <person name="Malc E."/>
            <person name="Mieczkowski P."/>
            <person name="Kruszewska J.S."/>
            <person name="Biernat P."/>
            <person name="Pawlowska J."/>
        </authorList>
    </citation>
    <scope>NUCLEOTIDE SEQUENCE [LARGE SCALE GENOMIC DNA]</scope>
    <source>
        <strain evidence="1 2">CBS 142.35</strain>
    </source>
</reference>
<dbReference type="EMBL" id="JAEPRB010000173">
    <property type="protein sequence ID" value="KAG2219582.1"/>
    <property type="molecule type" value="Genomic_DNA"/>
</dbReference>
<dbReference type="AlphaFoldDB" id="A0A8H7S0J8"/>
<comment type="caution">
    <text evidence="1">The sequence shown here is derived from an EMBL/GenBank/DDBJ whole genome shotgun (WGS) entry which is preliminary data.</text>
</comment>